<reference evidence="1" key="2">
    <citation type="journal article" date="2015" name="Data Brief">
        <title>Shoot transcriptome of the giant reed, Arundo donax.</title>
        <authorList>
            <person name="Barrero R.A."/>
            <person name="Guerrero F.D."/>
            <person name="Moolhuijzen P."/>
            <person name="Goolsby J.A."/>
            <person name="Tidwell J."/>
            <person name="Bellgard S.E."/>
            <person name="Bellgard M.I."/>
        </authorList>
    </citation>
    <scope>NUCLEOTIDE SEQUENCE</scope>
    <source>
        <tissue evidence="1">Shoot tissue taken approximately 20 cm above the soil surface</tissue>
    </source>
</reference>
<sequence length="22" mass="2553">MQSRFFEISTTASTLVHHLSIF</sequence>
<name>A0A0A9C656_ARUDO</name>
<evidence type="ECO:0000313" key="1">
    <source>
        <dbReference type="EMBL" id="JAD71774.1"/>
    </source>
</evidence>
<reference evidence="1" key="1">
    <citation type="submission" date="2014-09" db="EMBL/GenBank/DDBJ databases">
        <authorList>
            <person name="Magalhaes I.L.F."/>
            <person name="Oliveira U."/>
            <person name="Santos F.R."/>
            <person name="Vidigal T.H.D.A."/>
            <person name="Brescovit A.D."/>
            <person name="Santos A.J."/>
        </authorList>
    </citation>
    <scope>NUCLEOTIDE SEQUENCE</scope>
    <source>
        <tissue evidence="1">Shoot tissue taken approximately 20 cm above the soil surface</tissue>
    </source>
</reference>
<dbReference type="EMBL" id="GBRH01226121">
    <property type="protein sequence ID" value="JAD71774.1"/>
    <property type="molecule type" value="Transcribed_RNA"/>
</dbReference>
<proteinExistence type="predicted"/>
<accession>A0A0A9C656</accession>
<protein>
    <submittedName>
        <fullName evidence="1">Uncharacterized protein</fullName>
    </submittedName>
</protein>
<dbReference type="AlphaFoldDB" id="A0A0A9C656"/>
<organism evidence="1">
    <name type="scientific">Arundo donax</name>
    <name type="common">Giant reed</name>
    <name type="synonym">Donax arundinaceus</name>
    <dbReference type="NCBI Taxonomy" id="35708"/>
    <lineage>
        <taxon>Eukaryota</taxon>
        <taxon>Viridiplantae</taxon>
        <taxon>Streptophyta</taxon>
        <taxon>Embryophyta</taxon>
        <taxon>Tracheophyta</taxon>
        <taxon>Spermatophyta</taxon>
        <taxon>Magnoliopsida</taxon>
        <taxon>Liliopsida</taxon>
        <taxon>Poales</taxon>
        <taxon>Poaceae</taxon>
        <taxon>PACMAD clade</taxon>
        <taxon>Arundinoideae</taxon>
        <taxon>Arundineae</taxon>
        <taxon>Arundo</taxon>
    </lineage>
</organism>